<sequence>MTLAKDNSLEKAQVIIKKLTQEVYSIIIKSYNPQCEKSQKQLLNYEEQISTLKQQSRSLKNENLQQQKQNNEQNTMLKQIEKLTEQLKDKERLYDQALIQSQKMINSDKQKLYEVTQEFQSLQNQHKVLADHFSKQESKHDEATHQLVDFQTQLIQLDSEHKSILKQMQQLKEDYEQKLKEKQQEIQMVQDQAKNQIRSIIQQQQAQQEILPFASAREYIFNQTQPQRINNALAGNNQKNQKSNDVLKKAILIDKEMSKINKENRSQSRGATANKGKKSVKRNELPNEKSDVGGVQIQESVKEKKQKKLRFQSPEKIIEELPEADIRNSVTPLILWLKKQLQKAWEREFKVKTFIQNLSSMQQPKLEYQLKELNKQFAKIRGEVEMWQMRGEDLETQLLRWQQKCWSIKQITLEQQRMIKALKMEREELFENQKKFKRQAESSYSFTKYECNKYESVVSQFKIISDTIESFRVQTNQYEELKTRERSLINDLDQQQLLIRQLKFDHENAIRELMDLKEKQTLYKTTHDSENEKTQYAFSIIMKKLKINDLTSSHAYSFKEKITEDLDKILLNLDYIDHQDKQLTYKIQDLERQLSDQREKFEIEQSTLKVRMDKLQDVNNLLKEESDKNNDRLATEAYENQKRLETENEDLNHQIQWFKETYQQRLDKVLEYDDSIDRDLDQYRDQECVFAGQSNYRSRSNSQNRTNIGPQPSQSFEKRHAPLRNVSKDYSIQQMQFLEKQRNDLIMQAFSVIKDQIFDLVAQMRQSSFEVTSVHSKCDQFMKELMRDSHPQQSYHNNQPQDPFDKFFKISQDFLYLIKDYIEDHSQAIKQQQEIEEQKDYQRQLQEAEFKRRIAQVLQVLKSSSLKAGKADRDLQELFDYQTYMIEEISNKLFNKDLTKSQNANLFIDSLAEDQQKFQQNMIHLIGDFNYTLDRLLQNLRGLQELEPSKESIEEPINILQKSQQSSVIVIKEELMRIYEKSHKVLENGFQLHGVALYINSQDELQRHSFRIIKNLKEHFTKIKGSFVKKMNQDIDYYINQKQNQSELQFVSSEQYRQIINKLRQEILELKQNEQFLKKLTEEIECLKESLDNFDIELIEQCLVNKNIDFLKSPMTYQILSEQIGSVMREAKSIKDDSQDENSKIRRNLSKVIFDLVLENSKFRKLLNKLNKIIKYL</sequence>
<organism evidence="3 4">
    <name type="scientific">Stylonychia lemnae</name>
    <name type="common">Ciliate</name>
    <dbReference type="NCBI Taxonomy" id="5949"/>
    <lineage>
        <taxon>Eukaryota</taxon>
        <taxon>Sar</taxon>
        <taxon>Alveolata</taxon>
        <taxon>Ciliophora</taxon>
        <taxon>Intramacronucleata</taxon>
        <taxon>Spirotrichea</taxon>
        <taxon>Stichotrichia</taxon>
        <taxon>Sporadotrichida</taxon>
        <taxon>Oxytrichidae</taxon>
        <taxon>Stylonychinae</taxon>
        <taxon>Stylonychia</taxon>
    </lineage>
</organism>
<evidence type="ECO:0000256" key="2">
    <source>
        <dbReference type="SAM" id="MobiDB-lite"/>
    </source>
</evidence>
<evidence type="ECO:0000313" key="3">
    <source>
        <dbReference type="EMBL" id="CDW82877.1"/>
    </source>
</evidence>
<feature type="coiled-coil region" evidence="1">
    <location>
        <begin position="1053"/>
        <end position="1097"/>
    </location>
</feature>
<accession>A0A078ANJ6</accession>
<feature type="coiled-coil region" evidence="1">
    <location>
        <begin position="154"/>
        <end position="199"/>
    </location>
</feature>
<gene>
    <name evidence="3" type="primary">Contig19093.g20246</name>
    <name evidence="3" type="ORF">STYLEM_11913</name>
</gene>
<feature type="compositionally biased region" description="Basic and acidic residues" evidence="2">
    <location>
        <begin position="281"/>
        <end position="291"/>
    </location>
</feature>
<evidence type="ECO:0000313" key="4">
    <source>
        <dbReference type="Proteomes" id="UP000039865"/>
    </source>
</evidence>
<feature type="compositionally biased region" description="Low complexity" evidence="2">
    <location>
        <begin position="696"/>
        <end position="707"/>
    </location>
</feature>
<dbReference type="InParanoid" id="A0A078ANJ6"/>
<feature type="coiled-coil region" evidence="1">
    <location>
        <begin position="818"/>
        <end position="851"/>
    </location>
</feature>
<feature type="coiled-coil region" evidence="1">
    <location>
        <begin position="580"/>
        <end position="661"/>
    </location>
</feature>
<keyword evidence="1" id="KW-0175">Coiled coil</keyword>
<feature type="coiled-coil region" evidence="1">
    <location>
        <begin position="35"/>
        <end position="100"/>
    </location>
</feature>
<name>A0A078ANJ6_STYLE</name>
<dbReference type="Proteomes" id="UP000039865">
    <property type="component" value="Unassembled WGS sequence"/>
</dbReference>
<protein>
    <submittedName>
        <fullName evidence="3">Uncharacterized protein</fullName>
    </submittedName>
</protein>
<keyword evidence="4" id="KW-1185">Reference proteome</keyword>
<proteinExistence type="predicted"/>
<feature type="region of interest" description="Disordered" evidence="2">
    <location>
        <begin position="258"/>
        <end position="297"/>
    </location>
</feature>
<dbReference type="EMBL" id="CCKQ01011326">
    <property type="protein sequence ID" value="CDW82877.1"/>
    <property type="molecule type" value="Genomic_DNA"/>
</dbReference>
<reference evidence="3 4" key="1">
    <citation type="submission" date="2014-06" db="EMBL/GenBank/DDBJ databases">
        <authorList>
            <person name="Swart Estienne"/>
        </authorList>
    </citation>
    <scope>NUCLEOTIDE SEQUENCE [LARGE SCALE GENOMIC DNA]</scope>
    <source>
        <strain evidence="3 4">130c</strain>
    </source>
</reference>
<feature type="region of interest" description="Disordered" evidence="2">
    <location>
        <begin position="696"/>
        <end position="718"/>
    </location>
</feature>
<evidence type="ECO:0000256" key="1">
    <source>
        <dbReference type="SAM" id="Coils"/>
    </source>
</evidence>
<dbReference type="AlphaFoldDB" id="A0A078ANJ6"/>